<name>A0AAV4SAD9_CAEEX</name>
<gene>
    <name evidence="1" type="ORF">CEXT_59501</name>
</gene>
<sequence length="84" mass="9588">MLCWHLARCFIEWQNARSTLPCRTYFTSAIDMGNIIVGKSVEKLLSKVALTNNAINRRIQNTTEDLDGQLIEKYQSSGIWIAAR</sequence>
<organism evidence="1 2">
    <name type="scientific">Caerostris extrusa</name>
    <name type="common">Bark spider</name>
    <name type="synonym">Caerostris bankana</name>
    <dbReference type="NCBI Taxonomy" id="172846"/>
    <lineage>
        <taxon>Eukaryota</taxon>
        <taxon>Metazoa</taxon>
        <taxon>Ecdysozoa</taxon>
        <taxon>Arthropoda</taxon>
        <taxon>Chelicerata</taxon>
        <taxon>Arachnida</taxon>
        <taxon>Araneae</taxon>
        <taxon>Araneomorphae</taxon>
        <taxon>Entelegynae</taxon>
        <taxon>Araneoidea</taxon>
        <taxon>Araneidae</taxon>
        <taxon>Caerostris</taxon>
    </lineage>
</organism>
<evidence type="ECO:0000313" key="2">
    <source>
        <dbReference type="Proteomes" id="UP001054945"/>
    </source>
</evidence>
<accession>A0AAV4SAD9</accession>
<proteinExistence type="predicted"/>
<dbReference type="Proteomes" id="UP001054945">
    <property type="component" value="Unassembled WGS sequence"/>
</dbReference>
<comment type="caution">
    <text evidence="1">The sequence shown here is derived from an EMBL/GenBank/DDBJ whole genome shotgun (WGS) entry which is preliminary data.</text>
</comment>
<protein>
    <submittedName>
        <fullName evidence="1">Uncharacterized protein</fullName>
    </submittedName>
</protein>
<evidence type="ECO:0000313" key="1">
    <source>
        <dbReference type="EMBL" id="GIY29934.1"/>
    </source>
</evidence>
<dbReference type="EMBL" id="BPLR01009158">
    <property type="protein sequence ID" value="GIY29934.1"/>
    <property type="molecule type" value="Genomic_DNA"/>
</dbReference>
<keyword evidence="2" id="KW-1185">Reference proteome</keyword>
<reference evidence="1 2" key="1">
    <citation type="submission" date="2021-06" db="EMBL/GenBank/DDBJ databases">
        <title>Caerostris extrusa draft genome.</title>
        <authorList>
            <person name="Kono N."/>
            <person name="Arakawa K."/>
        </authorList>
    </citation>
    <scope>NUCLEOTIDE SEQUENCE [LARGE SCALE GENOMIC DNA]</scope>
</reference>
<dbReference type="AlphaFoldDB" id="A0AAV4SAD9"/>